<keyword evidence="9" id="KW-1185">Reference proteome</keyword>
<reference evidence="8 9" key="1">
    <citation type="submission" date="2018-10" db="EMBL/GenBank/DDBJ databases">
        <title>Butyricimonas faecalis sp. nov., isolated from human faeces and emended description of the genus Butyricimonas.</title>
        <authorList>
            <person name="Le Roy T."/>
            <person name="Van der Smissen P."/>
            <person name="Paquot A."/>
            <person name="Delzenne N."/>
            <person name="Muccioli G."/>
            <person name="Collet J.-F."/>
            <person name="Cani P.D."/>
        </authorList>
    </citation>
    <scope>NUCLEOTIDE SEQUENCE [LARGE SCALE GENOMIC DNA]</scope>
    <source>
        <strain evidence="8 9">H184</strain>
    </source>
</reference>
<feature type="transmembrane region" description="Helical" evidence="6">
    <location>
        <begin position="273"/>
        <end position="290"/>
    </location>
</feature>
<accession>A0A3Q9IQN2</accession>
<dbReference type="GO" id="GO:0061513">
    <property type="term" value="F:glucose 6-phosphate:phosphate antiporter activity"/>
    <property type="evidence" value="ECO:0007669"/>
    <property type="project" value="TreeGrafter"/>
</dbReference>
<protein>
    <submittedName>
        <fullName evidence="8">MFS transporter</fullName>
    </submittedName>
</protein>
<dbReference type="PROSITE" id="PS00942">
    <property type="entry name" value="GLPT"/>
    <property type="match status" value="1"/>
</dbReference>
<dbReference type="InterPro" id="IPR000849">
    <property type="entry name" value="Sugar_P_transporter"/>
</dbReference>
<feature type="transmembrane region" description="Helical" evidence="6">
    <location>
        <begin position="26"/>
        <end position="44"/>
    </location>
</feature>
<dbReference type="RefSeq" id="WP_127075489.1">
    <property type="nucleotide sequence ID" value="NZ_CP032819.1"/>
</dbReference>
<name>A0A3Q9IQN2_9BACT</name>
<dbReference type="OrthoDB" id="9766638at2"/>
<organism evidence="8 9">
    <name type="scientific">Butyricimonas faecalis</name>
    <dbReference type="NCBI Taxonomy" id="2093856"/>
    <lineage>
        <taxon>Bacteria</taxon>
        <taxon>Pseudomonadati</taxon>
        <taxon>Bacteroidota</taxon>
        <taxon>Bacteroidia</taxon>
        <taxon>Bacteroidales</taxon>
        <taxon>Odoribacteraceae</taxon>
        <taxon>Butyricimonas</taxon>
    </lineage>
</organism>
<dbReference type="InterPro" id="IPR051337">
    <property type="entry name" value="OPA_Antiporter"/>
</dbReference>
<dbReference type="PROSITE" id="PS50850">
    <property type="entry name" value="MFS"/>
    <property type="match status" value="1"/>
</dbReference>
<keyword evidence="4 6" id="KW-1133">Transmembrane helix</keyword>
<feature type="transmembrane region" description="Helical" evidence="6">
    <location>
        <begin position="341"/>
        <end position="359"/>
    </location>
</feature>
<feature type="transmembrane region" description="Helical" evidence="6">
    <location>
        <begin position="167"/>
        <end position="191"/>
    </location>
</feature>
<dbReference type="PANTHER" id="PTHR43826">
    <property type="entry name" value="GLUCOSE-6-PHOSPHATE EXCHANGER SLC37A4"/>
    <property type="match status" value="1"/>
</dbReference>
<comment type="similarity">
    <text evidence="2">Belongs to the major facilitator superfamily. Organophosphate:Pi antiporter (OPA) (TC 2.A.1.4) family.</text>
</comment>
<evidence type="ECO:0000313" key="8">
    <source>
        <dbReference type="EMBL" id="AZS31365.1"/>
    </source>
</evidence>
<dbReference type="PANTHER" id="PTHR43826:SF6">
    <property type="entry name" value="GLYCEROL-3-PHOSPHATE TRANSPORTER"/>
    <property type="match status" value="1"/>
</dbReference>
<dbReference type="InterPro" id="IPR020846">
    <property type="entry name" value="MFS_dom"/>
</dbReference>
<dbReference type="InterPro" id="IPR036259">
    <property type="entry name" value="MFS_trans_sf"/>
</dbReference>
<dbReference type="KEGG" id="buy:D8S85_18635"/>
<evidence type="ECO:0000256" key="1">
    <source>
        <dbReference type="ARBA" id="ARBA00004127"/>
    </source>
</evidence>
<dbReference type="InterPro" id="IPR021159">
    <property type="entry name" value="Sugar-P_transporter_CS"/>
</dbReference>
<gene>
    <name evidence="8" type="ORF">D8S85_18635</name>
</gene>
<dbReference type="AlphaFoldDB" id="A0A3Q9IQN2"/>
<evidence type="ECO:0000313" key="9">
    <source>
        <dbReference type="Proteomes" id="UP000270673"/>
    </source>
</evidence>
<dbReference type="PIRSF" id="PIRSF002808">
    <property type="entry name" value="Hexose_phosphate_transp"/>
    <property type="match status" value="1"/>
</dbReference>
<feature type="transmembrane region" description="Helical" evidence="6">
    <location>
        <begin position="310"/>
        <end position="329"/>
    </location>
</feature>
<sequence>MWNFLKPAPHKDLLPEGKIDSSYKSLRWQVFVGIFVGYAGYYIVRKNFSMAMPFLTDPTGPYGFDKGSLSIVLSLNAVAYALSKFLMGSVSDRSNARVFLPLGLVLAALSMMFMAVPVELFGASTTSIVIMAVLNFLVGWFNGMGWPPCGRVMTHWFSVKERGTKMSIWNCAHNVGGALVGPMAVYGAMWFGSWFYGADSSRYFIIGTYIFPAAVALFVALIAYVLIRDTPQSCGLPTIERWRDDYPKNYSEKQEEVLTTREIFFKYVLNNKMLWFIAIANAFVYMVRYGCLDWAPTYLKEAQGYDIKEAGWAYFAYEFAAIPGTLVCGWLSDVVFKGRRAITTIIFMALVAFFIFLYWQFSDNYMIVTLSLIAIGFFIYGPVMLIGVQALDLAPKNAAGTSAGLTGFFGYFFGTAILANVVMGYVAQSSFGWDGTFVLLLIACALSIVFVGFTYKEEQYLVQNRK</sequence>
<feature type="domain" description="Major facilitator superfamily (MFS) profile" evidence="7">
    <location>
        <begin position="26"/>
        <end position="459"/>
    </location>
</feature>
<feature type="transmembrane region" description="Helical" evidence="6">
    <location>
        <begin position="365"/>
        <end position="391"/>
    </location>
</feature>
<comment type="subcellular location">
    <subcellularLocation>
        <location evidence="1">Endomembrane system</location>
        <topology evidence="1">Multi-pass membrane protein</topology>
    </subcellularLocation>
</comment>
<dbReference type="CDD" id="cd17345">
    <property type="entry name" value="MFS_GlpT"/>
    <property type="match status" value="1"/>
</dbReference>
<dbReference type="Pfam" id="PF07690">
    <property type="entry name" value="MFS_1"/>
    <property type="match status" value="1"/>
</dbReference>
<evidence type="ECO:0000256" key="3">
    <source>
        <dbReference type="ARBA" id="ARBA00022692"/>
    </source>
</evidence>
<feature type="transmembrane region" description="Helical" evidence="6">
    <location>
        <begin position="98"/>
        <end position="116"/>
    </location>
</feature>
<dbReference type="GO" id="GO:0005886">
    <property type="term" value="C:plasma membrane"/>
    <property type="evidence" value="ECO:0007669"/>
    <property type="project" value="TreeGrafter"/>
</dbReference>
<evidence type="ECO:0000256" key="6">
    <source>
        <dbReference type="SAM" id="Phobius"/>
    </source>
</evidence>
<feature type="transmembrane region" description="Helical" evidence="6">
    <location>
        <begin position="437"/>
        <end position="455"/>
    </location>
</feature>
<proteinExistence type="inferred from homology"/>
<evidence type="ECO:0000259" key="7">
    <source>
        <dbReference type="PROSITE" id="PS50850"/>
    </source>
</evidence>
<feature type="transmembrane region" description="Helical" evidence="6">
    <location>
        <begin position="403"/>
        <end position="425"/>
    </location>
</feature>
<dbReference type="EMBL" id="CP032819">
    <property type="protein sequence ID" value="AZS31365.1"/>
    <property type="molecule type" value="Genomic_DNA"/>
</dbReference>
<dbReference type="SUPFAM" id="SSF103473">
    <property type="entry name" value="MFS general substrate transporter"/>
    <property type="match status" value="1"/>
</dbReference>
<keyword evidence="3 6" id="KW-0812">Transmembrane</keyword>
<dbReference type="Gene3D" id="1.20.1250.20">
    <property type="entry name" value="MFS general substrate transporter like domains"/>
    <property type="match status" value="2"/>
</dbReference>
<dbReference type="GO" id="GO:0012505">
    <property type="term" value="C:endomembrane system"/>
    <property type="evidence" value="ECO:0007669"/>
    <property type="project" value="UniProtKB-SubCell"/>
</dbReference>
<evidence type="ECO:0000256" key="4">
    <source>
        <dbReference type="ARBA" id="ARBA00022989"/>
    </source>
</evidence>
<feature type="transmembrane region" description="Helical" evidence="6">
    <location>
        <begin position="128"/>
        <end position="146"/>
    </location>
</feature>
<dbReference type="NCBIfam" id="TIGR00881">
    <property type="entry name" value="2A0104"/>
    <property type="match status" value="1"/>
</dbReference>
<evidence type="ECO:0000256" key="2">
    <source>
        <dbReference type="ARBA" id="ARBA00009598"/>
    </source>
</evidence>
<feature type="transmembrane region" description="Helical" evidence="6">
    <location>
        <begin position="203"/>
        <end position="227"/>
    </location>
</feature>
<evidence type="ECO:0000256" key="5">
    <source>
        <dbReference type="ARBA" id="ARBA00023136"/>
    </source>
</evidence>
<keyword evidence="5 6" id="KW-0472">Membrane</keyword>
<dbReference type="Proteomes" id="UP000270673">
    <property type="component" value="Chromosome"/>
</dbReference>
<dbReference type="GO" id="GO:0035435">
    <property type="term" value="P:phosphate ion transmembrane transport"/>
    <property type="evidence" value="ECO:0007669"/>
    <property type="project" value="TreeGrafter"/>
</dbReference>
<dbReference type="InterPro" id="IPR011701">
    <property type="entry name" value="MFS"/>
</dbReference>